<accession>A0ABW5CJE3</accession>
<evidence type="ECO:0000256" key="1">
    <source>
        <dbReference type="SAM" id="Coils"/>
    </source>
</evidence>
<feature type="region of interest" description="Disordered" evidence="2">
    <location>
        <begin position="105"/>
        <end position="127"/>
    </location>
</feature>
<protein>
    <submittedName>
        <fullName evidence="4">XRE family transcriptional regulator</fullName>
    </submittedName>
</protein>
<evidence type="ECO:0000259" key="3">
    <source>
        <dbReference type="PROSITE" id="PS50943"/>
    </source>
</evidence>
<keyword evidence="1" id="KW-0175">Coiled coil</keyword>
<dbReference type="Proteomes" id="UP001597371">
    <property type="component" value="Unassembled WGS sequence"/>
</dbReference>
<evidence type="ECO:0000256" key="2">
    <source>
        <dbReference type="SAM" id="MobiDB-lite"/>
    </source>
</evidence>
<sequence length="127" mass="13969">MGRSLQDIIAALPPEEQEAIDARYQDLKQEVEGLRELRQIAGKAQAEIASALNIKQPSVSQIERQTDMYLSTLRSYVEAVGGELELTVKLPKRPALRIHQLGDVGAPTQAAARSPRTRAQIGGRRGR</sequence>
<dbReference type="RefSeq" id="WP_209740032.1">
    <property type="nucleotide sequence ID" value="NZ_CP072611.1"/>
</dbReference>
<dbReference type="Gene3D" id="1.10.260.40">
    <property type="entry name" value="lambda repressor-like DNA-binding domains"/>
    <property type="match status" value="1"/>
</dbReference>
<feature type="coiled-coil region" evidence="1">
    <location>
        <begin position="17"/>
        <end position="44"/>
    </location>
</feature>
<dbReference type="Pfam" id="PF13744">
    <property type="entry name" value="HTH_37"/>
    <property type="match status" value="1"/>
</dbReference>
<comment type="caution">
    <text evidence="4">The sequence shown here is derived from an EMBL/GenBank/DDBJ whole genome shotgun (WGS) entry which is preliminary data.</text>
</comment>
<proteinExistence type="predicted"/>
<evidence type="ECO:0000313" key="5">
    <source>
        <dbReference type="Proteomes" id="UP001597371"/>
    </source>
</evidence>
<dbReference type="PROSITE" id="PS50943">
    <property type="entry name" value="HTH_CROC1"/>
    <property type="match status" value="1"/>
</dbReference>
<feature type="domain" description="HTH cro/C1-type" evidence="3">
    <location>
        <begin position="34"/>
        <end position="64"/>
    </location>
</feature>
<keyword evidence="5" id="KW-1185">Reference proteome</keyword>
<evidence type="ECO:0000313" key="4">
    <source>
        <dbReference type="EMBL" id="MFD2236712.1"/>
    </source>
</evidence>
<organism evidence="4 5">
    <name type="scientific">Aureimonas populi</name>
    <dbReference type="NCBI Taxonomy" id="1701758"/>
    <lineage>
        <taxon>Bacteria</taxon>
        <taxon>Pseudomonadati</taxon>
        <taxon>Pseudomonadota</taxon>
        <taxon>Alphaproteobacteria</taxon>
        <taxon>Hyphomicrobiales</taxon>
        <taxon>Aurantimonadaceae</taxon>
        <taxon>Aureimonas</taxon>
    </lineage>
</organism>
<dbReference type="InterPro" id="IPR001387">
    <property type="entry name" value="Cro/C1-type_HTH"/>
</dbReference>
<dbReference type="EMBL" id="JBHUIJ010000005">
    <property type="protein sequence ID" value="MFD2236712.1"/>
    <property type="molecule type" value="Genomic_DNA"/>
</dbReference>
<dbReference type="InterPro" id="IPR010982">
    <property type="entry name" value="Lambda_DNA-bd_dom_sf"/>
</dbReference>
<name>A0ABW5CJE3_9HYPH</name>
<reference evidence="5" key="1">
    <citation type="journal article" date="2019" name="Int. J. Syst. Evol. Microbiol.">
        <title>The Global Catalogue of Microorganisms (GCM) 10K type strain sequencing project: providing services to taxonomists for standard genome sequencing and annotation.</title>
        <authorList>
            <consortium name="The Broad Institute Genomics Platform"/>
            <consortium name="The Broad Institute Genome Sequencing Center for Infectious Disease"/>
            <person name="Wu L."/>
            <person name="Ma J."/>
        </authorList>
    </citation>
    <scope>NUCLEOTIDE SEQUENCE [LARGE SCALE GENOMIC DNA]</scope>
    <source>
        <strain evidence="5">ZS-35-S2</strain>
    </source>
</reference>
<gene>
    <name evidence="4" type="ORF">ACFSKQ_04440</name>
</gene>
<dbReference type="CDD" id="cd00093">
    <property type="entry name" value="HTH_XRE"/>
    <property type="match status" value="1"/>
</dbReference>
<dbReference type="InterPro" id="IPR039554">
    <property type="entry name" value="HigA2-like_HTH"/>
</dbReference>
<dbReference type="SUPFAM" id="SSF47413">
    <property type="entry name" value="lambda repressor-like DNA-binding domains"/>
    <property type="match status" value="1"/>
</dbReference>